<organism evidence="13 14">
    <name type="scientific">Lasiosphaeria hispida</name>
    <dbReference type="NCBI Taxonomy" id="260671"/>
    <lineage>
        <taxon>Eukaryota</taxon>
        <taxon>Fungi</taxon>
        <taxon>Dikarya</taxon>
        <taxon>Ascomycota</taxon>
        <taxon>Pezizomycotina</taxon>
        <taxon>Sordariomycetes</taxon>
        <taxon>Sordariomycetidae</taxon>
        <taxon>Sordariales</taxon>
        <taxon>Lasiosphaeriaceae</taxon>
        <taxon>Lasiosphaeria</taxon>
    </lineage>
</organism>
<keyword evidence="6" id="KW-0256">Endoplasmic reticulum</keyword>
<evidence type="ECO:0000256" key="7">
    <source>
        <dbReference type="ARBA" id="ARBA00023235"/>
    </source>
</evidence>
<evidence type="ECO:0000256" key="10">
    <source>
        <dbReference type="SAM" id="MobiDB-lite"/>
    </source>
</evidence>
<dbReference type="SUPFAM" id="SSF52833">
    <property type="entry name" value="Thioredoxin-like"/>
    <property type="match status" value="2"/>
</dbReference>
<dbReference type="PANTHER" id="PTHR18929">
    <property type="entry name" value="PROTEIN DISULFIDE ISOMERASE"/>
    <property type="match status" value="1"/>
</dbReference>
<evidence type="ECO:0000256" key="8">
    <source>
        <dbReference type="ARBA" id="ARBA00023284"/>
    </source>
</evidence>
<dbReference type="InterPro" id="IPR013766">
    <property type="entry name" value="Thioredoxin_domain"/>
</dbReference>
<dbReference type="GO" id="GO:0034976">
    <property type="term" value="P:response to endoplasmic reticulum stress"/>
    <property type="evidence" value="ECO:0007669"/>
    <property type="project" value="TreeGrafter"/>
</dbReference>
<feature type="chain" id="PRO_5042588585" description="Protein disulfide-isomerase" evidence="11">
    <location>
        <begin position="22"/>
        <end position="356"/>
    </location>
</feature>
<dbReference type="Proteomes" id="UP001275084">
    <property type="component" value="Unassembled WGS sequence"/>
</dbReference>
<dbReference type="Pfam" id="PF13848">
    <property type="entry name" value="Thioredoxin_6"/>
    <property type="match status" value="1"/>
</dbReference>
<dbReference type="GO" id="GO:0006457">
    <property type="term" value="P:protein folding"/>
    <property type="evidence" value="ECO:0007669"/>
    <property type="project" value="TreeGrafter"/>
</dbReference>
<dbReference type="InterPro" id="IPR036249">
    <property type="entry name" value="Thioredoxin-like_sf"/>
</dbReference>
<comment type="subcellular location">
    <subcellularLocation>
        <location evidence="3">Endoplasmic reticulum lumen</location>
    </subcellularLocation>
</comment>
<keyword evidence="14" id="KW-1185">Reference proteome</keyword>
<accession>A0AAJ0HKW3</accession>
<reference evidence="13" key="2">
    <citation type="submission" date="2023-06" db="EMBL/GenBank/DDBJ databases">
        <authorList>
            <consortium name="Lawrence Berkeley National Laboratory"/>
            <person name="Haridas S."/>
            <person name="Hensen N."/>
            <person name="Bonometti L."/>
            <person name="Westerberg I."/>
            <person name="Brannstrom I.O."/>
            <person name="Guillou S."/>
            <person name="Cros-Aarteil S."/>
            <person name="Calhoun S."/>
            <person name="Kuo A."/>
            <person name="Mondo S."/>
            <person name="Pangilinan J."/>
            <person name="Riley R."/>
            <person name="Labutti K."/>
            <person name="Andreopoulos B."/>
            <person name="Lipzen A."/>
            <person name="Chen C."/>
            <person name="Yanf M."/>
            <person name="Daum C."/>
            <person name="Ng V."/>
            <person name="Clum A."/>
            <person name="Steindorff A."/>
            <person name="Ohm R."/>
            <person name="Martin F."/>
            <person name="Silar P."/>
            <person name="Natvig D."/>
            <person name="Lalanne C."/>
            <person name="Gautier V."/>
            <person name="Ament-Velasquez S.L."/>
            <person name="Kruys A."/>
            <person name="Hutchinson M.I."/>
            <person name="Powell A.J."/>
            <person name="Barry K."/>
            <person name="Miller A.N."/>
            <person name="Grigoriev I.V."/>
            <person name="Debuchy R."/>
            <person name="Gladieux P."/>
            <person name="Thoren M.H."/>
            <person name="Johannesson H."/>
        </authorList>
    </citation>
    <scope>NUCLEOTIDE SEQUENCE</scope>
    <source>
        <strain evidence="13">CBS 955.72</strain>
    </source>
</reference>
<reference evidence="13" key="1">
    <citation type="journal article" date="2023" name="Mol. Phylogenet. Evol.">
        <title>Genome-scale phylogeny and comparative genomics of the fungal order Sordariales.</title>
        <authorList>
            <person name="Hensen N."/>
            <person name="Bonometti L."/>
            <person name="Westerberg I."/>
            <person name="Brannstrom I.O."/>
            <person name="Guillou S."/>
            <person name="Cros-Aarteil S."/>
            <person name="Calhoun S."/>
            <person name="Haridas S."/>
            <person name="Kuo A."/>
            <person name="Mondo S."/>
            <person name="Pangilinan J."/>
            <person name="Riley R."/>
            <person name="LaButti K."/>
            <person name="Andreopoulos B."/>
            <person name="Lipzen A."/>
            <person name="Chen C."/>
            <person name="Yan M."/>
            <person name="Daum C."/>
            <person name="Ng V."/>
            <person name="Clum A."/>
            <person name="Steindorff A."/>
            <person name="Ohm R.A."/>
            <person name="Martin F."/>
            <person name="Silar P."/>
            <person name="Natvig D.O."/>
            <person name="Lalanne C."/>
            <person name="Gautier V."/>
            <person name="Ament-Velasquez S.L."/>
            <person name="Kruys A."/>
            <person name="Hutchinson M.I."/>
            <person name="Powell A.J."/>
            <person name="Barry K."/>
            <person name="Miller A.N."/>
            <person name="Grigoriev I.V."/>
            <person name="Debuchy R."/>
            <person name="Gladieux P."/>
            <person name="Hiltunen Thoren M."/>
            <person name="Johannesson H."/>
        </authorList>
    </citation>
    <scope>NUCLEOTIDE SEQUENCE</scope>
    <source>
        <strain evidence="13">CBS 955.72</strain>
    </source>
</reference>
<dbReference type="Gene3D" id="3.40.30.10">
    <property type="entry name" value="Glutaredoxin"/>
    <property type="match status" value="3"/>
</dbReference>
<evidence type="ECO:0000256" key="5">
    <source>
        <dbReference type="ARBA" id="ARBA00012723"/>
    </source>
</evidence>
<feature type="domain" description="Thioredoxin" evidence="12">
    <location>
        <begin position="25"/>
        <end position="119"/>
    </location>
</feature>
<gene>
    <name evidence="13" type="ORF">B0T25DRAFT_578946</name>
</gene>
<dbReference type="EMBL" id="JAUIQD010000003">
    <property type="protein sequence ID" value="KAK3356775.1"/>
    <property type="molecule type" value="Genomic_DNA"/>
</dbReference>
<dbReference type="EC" id="5.3.4.1" evidence="5"/>
<dbReference type="AlphaFoldDB" id="A0AAJ0HKW3"/>
<evidence type="ECO:0000256" key="1">
    <source>
        <dbReference type="ARBA" id="ARBA00001182"/>
    </source>
</evidence>
<evidence type="ECO:0000259" key="12">
    <source>
        <dbReference type="Pfam" id="PF00085"/>
    </source>
</evidence>
<evidence type="ECO:0000313" key="13">
    <source>
        <dbReference type="EMBL" id="KAK3356775.1"/>
    </source>
</evidence>
<protein>
    <recommendedName>
        <fullName evidence="9">Protein disulfide-isomerase</fullName>
        <ecNumber evidence="5">5.3.4.1</ecNumber>
    </recommendedName>
</protein>
<evidence type="ECO:0000256" key="2">
    <source>
        <dbReference type="ARBA" id="ARBA00002692"/>
    </source>
</evidence>
<evidence type="ECO:0000256" key="11">
    <source>
        <dbReference type="SAM" id="SignalP"/>
    </source>
</evidence>
<dbReference type="CDD" id="cd02961">
    <property type="entry name" value="PDI_a_family"/>
    <property type="match status" value="1"/>
</dbReference>
<feature type="compositionally biased region" description="Basic and acidic residues" evidence="10">
    <location>
        <begin position="344"/>
        <end position="356"/>
    </location>
</feature>
<comment type="catalytic activity">
    <reaction evidence="1">
        <text>Catalyzes the rearrangement of -S-S- bonds in proteins.</text>
        <dbReference type="EC" id="5.3.4.1"/>
    </reaction>
</comment>
<evidence type="ECO:0000256" key="6">
    <source>
        <dbReference type="ARBA" id="ARBA00022824"/>
    </source>
</evidence>
<dbReference type="GO" id="GO:0005788">
    <property type="term" value="C:endoplasmic reticulum lumen"/>
    <property type="evidence" value="ECO:0007669"/>
    <property type="project" value="UniProtKB-SubCell"/>
</dbReference>
<comment type="similarity">
    <text evidence="4">Belongs to the protein disulfide isomerase family.</text>
</comment>
<dbReference type="Pfam" id="PF00085">
    <property type="entry name" value="Thioredoxin"/>
    <property type="match status" value="1"/>
</dbReference>
<proteinExistence type="inferred from homology"/>
<keyword evidence="8" id="KW-0676">Redox-active center</keyword>
<dbReference type="GO" id="GO:0003756">
    <property type="term" value="F:protein disulfide isomerase activity"/>
    <property type="evidence" value="ECO:0007669"/>
    <property type="project" value="UniProtKB-EC"/>
</dbReference>
<evidence type="ECO:0000313" key="14">
    <source>
        <dbReference type="Proteomes" id="UP001275084"/>
    </source>
</evidence>
<feature type="region of interest" description="Disordered" evidence="10">
    <location>
        <begin position="335"/>
        <end position="356"/>
    </location>
</feature>
<comment type="caution">
    <text evidence="13">The sequence shown here is derived from an EMBL/GenBank/DDBJ whole genome shotgun (WGS) entry which is preliminary data.</text>
</comment>
<feature type="signal peptide" evidence="11">
    <location>
        <begin position="1"/>
        <end position="21"/>
    </location>
</feature>
<keyword evidence="7" id="KW-0413">Isomerase</keyword>
<comment type="function">
    <text evidence="2">Participates in the folding of proteins containing disulfide bonds, may be involved in glycosylation, prolyl hydroxylation and triglyceride transfer.</text>
</comment>
<keyword evidence="11" id="KW-0732">Signal</keyword>
<evidence type="ECO:0000256" key="9">
    <source>
        <dbReference type="ARBA" id="ARBA00039846"/>
    </source>
</evidence>
<name>A0AAJ0HKW3_9PEZI</name>
<evidence type="ECO:0000256" key="3">
    <source>
        <dbReference type="ARBA" id="ARBA00004319"/>
    </source>
</evidence>
<evidence type="ECO:0000256" key="4">
    <source>
        <dbReference type="ARBA" id="ARBA00006347"/>
    </source>
</evidence>
<sequence length="356" mass="40718">MKLFSWTLCLTAWGLPWQALAWSHVNDTKLQDALDSSGYTLIAFVMPSQDASRSLEAEWVAMQEREEDDNIVSFDCEVHPKVCNDLDVSSFPAIRVYHRDGRMDRYRGERKGREISLFLRRTFRPAVFEADEQMADQLTLLDDVVIRGHIHPDDWNLYDRFYDFAKKYKDDYSFVVTPPGYGATRSRLTCVNNPDDVKHETYETTAVEALEKFVKLCSEPLIPEITRRNRKDYARTSKSVLHFFATTDAEKEAYREKMRPLAKKHADLVQFVIIDPAEHPDMVLTTGEAESKIGLALIKSMTGVVVPYVVKGDEKLTAKIVGKFLNEAAVISGHEESDSAQVSKGEKEQERTHEEL</sequence>
<dbReference type="PANTHER" id="PTHR18929:SF132">
    <property type="entry name" value="PROTEIN DISULFIDE-ISOMERASE A3"/>
    <property type="match status" value="1"/>
</dbReference>